<dbReference type="RefSeq" id="WP_244716185.1">
    <property type="nucleotide sequence ID" value="NZ_CP095049.1"/>
</dbReference>
<proteinExistence type="predicted"/>
<dbReference type="Pfam" id="PF08279">
    <property type="entry name" value="HTH_11"/>
    <property type="match status" value="1"/>
</dbReference>
<dbReference type="PANTHER" id="PTHR34580">
    <property type="match status" value="1"/>
</dbReference>
<evidence type="ECO:0000313" key="4">
    <source>
        <dbReference type="EMBL" id="UOQ52323.1"/>
    </source>
</evidence>
<dbReference type="PROSITE" id="PS52050">
    <property type="entry name" value="WYL"/>
    <property type="match status" value="1"/>
</dbReference>
<keyword evidence="1" id="KW-0805">Transcription regulation</keyword>
<feature type="domain" description="HTH deoR-type" evidence="3">
    <location>
        <begin position="3"/>
        <end position="58"/>
    </location>
</feature>
<evidence type="ECO:0000256" key="1">
    <source>
        <dbReference type="ARBA" id="ARBA00023015"/>
    </source>
</evidence>
<dbReference type="InterPro" id="IPR013196">
    <property type="entry name" value="HTH_11"/>
</dbReference>
<organism evidence="4 5">
    <name type="scientific">Hymenobacter cellulosivorans</name>
    <dbReference type="NCBI Taxonomy" id="2932249"/>
    <lineage>
        <taxon>Bacteria</taxon>
        <taxon>Pseudomonadati</taxon>
        <taxon>Bacteroidota</taxon>
        <taxon>Cytophagia</taxon>
        <taxon>Cytophagales</taxon>
        <taxon>Hymenobacteraceae</taxon>
        <taxon>Hymenobacter</taxon>
    </lineage>
</organism>
<dbReference type="Proteomes" id="UP000831785">
    <property type="component" value="Chromosome"/>
</dbReference>
<sequence>MNRFDRITALLIQLQAKRVVRGPDLAARFGVSLRTIYRDLRTLEEAGVPLCGEAGVGYSLAEGYRLPPVMFNREEATALLTAEKLAAQLTDAHTAQLSQTAMDKLRAVLRRPDRDYLEDLGSRIRVFGGARRPTVPAPAAGTQQPLLDAIARQRVVRLEYRAGHQGTPSRRDVEPIGVYFGQHWHVVAFCRLRQEFRNFRLDRIAGLQVLDEAYEPRPDTLQSYWAELAKERQTQVAVVRFGPQVLGQVHENKHYFGWKHEQAPDAAGWVEMTLVPGCLEHLARWLLLFAGQVQVQAPADLQTKVQELARAAHDFFCVPAETY</sequence>
<reference evidence="4 5" key="1">
    <citation type="submission" date="2022-04" db="EMBL/GenBank/DDBJ databases">
        <title>Hymenobacter sp. isolated from the air.</title>
        <authorList>
            <person name="Won M."/>
            <person name="Lee C.-M."/>
            <person name="Woen H.-Y."/>
            <person name="Kwon S.-W."/>
        </authorList>
    </citation>
    <scope>NUCLEOTIDE SEQUENCE [LARGE SCALE GENOMIC DNA]</scope>
    <source>
        <strain evidence="5">5116 S-27</strain>
    </source>
</reference>
<dbReference type="Pfam" id="PF13280">
    <property type="entry name" value="WYL"/>
    <property type="match status" value="1"/>
</dbReference>
<dbReference type="InterPro" id="IPR036388">
    <property type="entry name" value="WH-like_DNA-bd_sf"/>
</dbReference>
<dbReference type="InterPro" id="IPR057727">
    <property type="entry name" value="WCX_dom"/>
</dbReference>
<dbReference type="PROSITE" id="PS51000">
    <property type="entry name" value="HTH_DEOR_2"/>
    <property type="match status" value="1"/>
</dbReference>
<evidence type="ECO:0000259" key="3">
    <source>
        <dbReference type="PROSITE" id="PS51000"/>
    </source>
</evidence>
<keyword evidence="5" id="KW-1185">Reference proteome</keyword>
<name>A0ABY4F8G1_9BACT</name>
<evidence type="ECO:0000313" key="5">
    <source>
        <dbReference type="Proteomes" id="UP000831785"/>
    </source>
</evidence>
<protein>
    <submittedName>
        <fullName evidence="4">YafY family transcriptional regulator</fullName>
    </submittedName>
</protein>
<dbReference type="Gene3D" id="1.10.10.10">
    <property type="entry name" value="Winged helix-like DNA-binding domain superfamily/Winged helix DNA-binding domain"/>
    <property type="match status" value="1"/>
</dbReference>
<dbReference type="InterPro" id="IPR026881">
    <property type="entry name" value="WYL_dom"/>
</dbReference>
<dbReference type="InterPro" id="IPR036390">
    <property type="entry name" value="WH_DNA-bd_sf"/>
</dbReference>
<dbReference type="InterPro" id="IPR051534">
    <property type="entry name" value="CBASS_pafABC_assoc_protein"/>
</dbReference>
<dbReference type="PIRSF" id="PIRSF016838">
    <property type="entry name" value="PafC"/>
    <property type="match status" value="1"/>
</dbReference>
<evidence type="ECO:0000256" key="2">
    <source>
        <dbReference type="ARBA" id="ARBA00023163"/>
    </source>
</evidence>
<dbReference type="InterPro" id="IPR028349">
    <property type="entry name" value="PafC-like"/>
</dbReference>
<dbReference type="InterPro" id="IPR001034">
    <property type="entry name" value="DeoR_HTH"/>
</dbReference>
<dbReference type="SUPFAM" id="SSF46785">
    <property type="entry name" value="Winged helix' DNA-binding domain"/>
    <property type="match status" value="1"/>
</dbReference>
<gene>
    <name evidence="4" type="ORF">MUN80_21500</name>
</gene>
<keyword evidence="2" id="KW-0804">Transcription</keyword>
<dbReference type="EMBL" id="CP095049">
    <property type="protein sequence ID" value="UOQ52323.1"/>
    <property type="molecule type" value="Genomic_DNA"/>
</dbReference>
<dbReference type="PANTHER" id="PTHR34580:SF1">
    <property type="entry name" value="PROTEIN PAFC"/>
    <property type="match status" value="1"/>
</dbReference>
<accession>A0ABY4F8G1</accession>
<dbReference type="Pfam" id="PF25583">
    <property type="entry name" value="WCX"/>
    <property type="match status" value="1"/>
</dbReference>